<comment type="similarity">
    <text evidence="7">Belongs to the binding-protein-dependent transport system permease family.</text>
</comment>
<evidence type="ECO:0000259" key="8">
    <source>
        <dbReference type="PROSITE" id="PS50928"/>
    </source>
</evidence>
<proteinExistence type="inferred from homology"/>
<keyword evidence="3" id="KW-1003">Cell membrane</keyword>
<gene>
    <name evidence="9" type="ORF">P9H32_09950</name>
</gene>
<name>A0ABU5MXQ5_9BACT</name>
<evidence type="ECO:0000256" key="1">
    <source>
        <dbReference type="ARBA" id="ARBA00004651"/>
    </source>
</evidence>
<feature type="transmembrane region" description="Helical" evidence="7">
    <location>
        <begin position="131"/>
        <end position="154"/>
    </location>
</feature>
<comment type="caution">
    <text evidence="9">The sequence shown here is derived from an EMBL/GenBank/DDBJ whole genome shotgun (WGS) entry which is preliminary data.</text>
</comment>
<dbReference type="PROSITE" id="PS50928">
    <property type="entry name" value="ABC_TM1"/>
    <property type="match status" value="1"/>
</dbReference>
<dbReference type="Pfam" id="PF00528">
    <property type="entry name" value="BPD_transp_1"/>
    <property type="match status" value="1"/>
</dbReference>
<dbReference type="Proteomes" id="UP001290861">
    <property type="component" value="Unassembled WGS sequence"/>
</dbReference>
<keyword evidence="6 7" id="KW-0472">Membrane</keyword>
<protein>
    <submittedName>
        <fullName evidence="9">ABC transporter permease</fullName>
    </submittedName>
</protein>
<feature type="transmembrane region" description="Helical" evidence="7">
    <location>
        <begin position="21"/>
        <end position="44"/>
    </location>
</feature>
<dbReference type="EMBL" id="JARVCO010000010">
    <property type="protein sequence ID" value="MDZ8118950.1"/>
    <property type="molecule type" value="Genomic_DNA"/>
</dbReference>
<evidence type="ECO:0000256" key="4">
    <source>
        <dbReference type="ARBA" id="ARBA00022692"/>
    </source>
</evidence>
<dbReference type="InterPro" id="IPR035906">
    <property type="entry name" value="MetI-like_sf"/>
</dbReference>
<dbReference type="SUPFAM" id="SSF161098">
    <property type="entry name" value="MetI-like"/>
    <property type="match status" value="1"/>
</dbReference>
<feature type="transmembrane region" description="Helical" evidence="7">
    <location>
        <begin position="287"/>
        <end position="309"/>
    </location>
</feature>
<accession>A0ABU5MXQ5</accession>
<dbReference type="RefSeq" id="WP_322608743.1">
    <property type="nucleotide sequence ID" value="NZ_JARVCO010000010.1"/>
</dbReference>
<evidence type="ECO:0000256" key="2">
    <source>
        <dbReference type="ARBA" id="ARBA00022448"/>
    </source>
</evidence>
<evidence type="ECO:0000256" key="5">
    <source>
        <dbReference type="ARBA" id="ARBA00022989"/>
    </source>
</evidence>
<evidence type="ECO:0000256" key="7">
    <source>
        <dbReference type="RuleBase" id="RU363032"/>
    </source>
</evidence>
<dbReference type="CDD" id="cd06261">
    <property type="entry name" value="TM_PBP2"/>
    <property type="match status" value="1"/>
</dbReference>
<keyword evidence="4 7" id="KW-0812">Transmembrane</keyword>
<keyword evidence="10" id="KW-1185">Reference proteome</keyword>
<feature type="transmembrane region" description="Helical" evidence="7">
    <location>
        <begin position="251"/>
        <end position="275"/>
    </location>
</feature>
<evidence type="ECO:0000256" key="6">
    <source>
        <dbReference type="ARBA" id="ARBA00023136"/>
    </source>
</evidence>
<feature type="transmembrane region" description="Helical" evidence="7">
    <location>
        <begin position="166"/>
        <end position="185"/>
    </location>
</feature>
<evidence type="ECO:0000313" key="9">
    <source>
        <dbReference type="EMBL" id="MDZ8118950.1"/>
    </source>
</evidence>
<comment type="subcellular location">
    <subcellularLocation>
        <location evidence="1 7">Cell membrane</location>
        <topology evidence="1 7">Multi-pass membrane protein</topology>
    </subcellularLocation>
</comment>
<sequence>MSKQEKWFRFGKSLSPRRVRGLTVASFVLPLVLWSLISYVPALWHPEVQIQSVGDTIYFDAGDRVDVETFALENNNLLESDGVPMVGKRVNPVYFPAPHEVTRALYSAFFTEPRRDGEPWFHESVAHSVRVVFWGFLLSSLFGVPLGILCGVFSYFSKLIEPFVEFFRYFPAPVFGALAVAILGINDAPKVAIIFIGTFFQQVLVIANTTRTVDFSLVEAAQTLGAKPGRLLFKVVIPAVLPKLYMDMRILLGWAWTYLIVAEVVGTSTGISWFINQQAKYRMFDNVYAAILVLGFIGLGTDMLLGALGKQLFAWEDGRRSGFGKMLRKIKPAPVEA</sequence>
<keyword evidence="2 7" id="KW-0813">Transport</keyword>
<organism evidence="9 10">
    <name type="scientific">Pontiella agarivorans</name>
    <dbReference type="NCBI Taxonomy" id="3038953"/>
    <lineage>
        <taxon>Bacteria</taxon>
        <taxon>Pseudomonadati</taxon>
        <taxon>Kiritimatiellota</taxon>
        <taxon>Kiritimatiellia</taxon>
        <taxon>Kiritimatiellales</taxon>
        <taxon>Pontiellaceae</taxon>
        <taxon>Pontiella</taxon>
    </lineage>
</organism>
<evidence type="ECO:0000256" key="3">
    <source>
        <dbReference type="ARBA" id="ARBA00022475"/>
    </source>
</evidence>
<feature type="domain" description="ABC transmembrane type-1" evidence="8">
    <location>
        <begin position="125"/>
        <end position="305"/>
    </location>
</feature>
<dbReference type="PANTHER" id="PTHR30151:SF0">
    <property type="entry name" value="ABC TRANSPORTER PERMEASE PROTEIN MJ0413-RELATED"/>
    <property type="match status" value="1"/>
</dbReference>
<dbReference type="Gene3D" id="1.10.3720.10">
    <property type="entry name" value="MetI-like"/>
    <property type="match status" value="1"/>
</dbReference>
<dbReference type="PANTHER" id="PTHR30151">
    <property type="entry name" value="ALKANE SULFONATE ABC TRANSPORTER-RELATED, MEMBRANE SUBUNIT"/>
    <property type="match status" value="1"/>
</dbReference>
<dbReference type="InterPro" id="IPR000515">
    <property type="entry name" value="MetI-like"/>
</dbReference>
<reference evidence="9 10" key="1">
    <citation type="journal article" date="2024" name="Appl. Environ. Microbiol.">
        <title>Pontiella agarivorans sp. nov., a novel marine anaerobic bacterium capable of degrading macroalgal polysaccharides and fixing nitrogen.</title>
        <authorList>
            <person name="Liu N."/>
            <person name="Kivenson V."/>
            <person name="Peng X."/>
            <person name="Cui Z."/>
            <person name="Lankiewicz T.S."/>
            <person name="Gosselin K.M."/>
            <person name="English C.J."/>
            <person name="Blair E.M."/>
            <person name="O'Malley M.A."/>
            <person name="Valentine D.L."/>
        </authorList>
    </citation>
    <scope>NUCLEOTIDE SEQUENCE [LARGE SCALE GENOMIC DNA]</scope>
    <source>
        <strain evidence="9 10">NLcol2</strain>
    </source>
</reference>
<keyword evidence="5 7" id="KW-1133">Transmembrane helix</keyword>
<evidence type="ECO:0000313" key="10">
    <source>
        <dbReference type="Proteomes" id="UP001290861"/>
    </source>
</evidence>